<evidence type="ECO:0000256" key="4">
    <source>
        <dbReference type="SAM" id="SignalP"/>
    </source>
</evidence>
<keyword evidence="2" id="KW-0378">Hydrolase</keyword>
<dbReference type="Pfam" id="PF08386">
    <property type="entry name" value="Abhydrolase_4"/>
    <property type="match status" value="1"/>
</dbReference>
<feature type="compositionally biased region" description="Gly residues" evidence="3">
    <location>
        <begin position="76"/>
        <end position="85"/>
    </location>
</feature>
<proteinExistence type="inferred from homology"/>
<feature type="signal peptide" evidence="4">
    <location>
        <begin position="1"/>
        <end position="38"/>
    </location>
</feature>
<feature type="chain" id="PRO_5011982750" evidence="4">
    <location>
        <begin position="39"/>
        <end position="594"/>
    </location>
</feature>
<evidence type="ECO:0000256" key="1">
    <source>
        <dbReference type="ARBA" id="ARBA00010088"/>
    </source>
</evidence>
<evidence type="ECO:0000259" key="5">
    <source>
        <dbReference type="Pfam" id="PF08386"/>
    </source>
</evidence>
<gene>
    <name evidence="6" type="ORF">BKH28_03015</name>
</gene>
<feature type="domain" description="Peptidase S33 tripeptidyl aminopeptidase-like C-terminal" evidence="5">
    <location>
        <begin position="480"/>
        <end position="580"/>
    </location>
</feature>
<dbReference type="SUPFAM" id="SSF53474">
    <property type="entry name" value="alpha/beta-Hydrolases"/>
    <property type="match status" value="1"/>
</dbReference>
<feature type="compositionally biased region" description="Polar residues" evidence="3">
    <location>
        <begin position="56"/>
        <end position="68"/>
    </location>
</feature>
<sequence length="594" mass="62104">MRRLRTSPPSHATSALAVLTLLGTITAGSMLGANIAAAASPPAPGSHEAGVVVDRGTNSNSNAGTPQPTGSNTSNGSGGSTGSTGAGAPKGLESFYNQDLTWTDCTNDATGTAFQCATVTVPLDYDHPQGKTITVALKKLPSTSSSPRGSVFLNPGGPGGSGISAIESRAELFKNGEMSEVLASYDIIGFDPRGVGQSTPITCWSPEDVQAILAGQAEAPSSGQPTTSGSAADIVAQGSREAAACQKYTEVPEILDHADTRSVARDMDVMRALVGDKDLNYLGVSYGTYLGAVYTELFPDNIGRVVLDSAMDPTLSRQEASEDGAAAWEQSLRTYIESQQGQAGFPLSGTTEEAVTRLATFLDDLDANPLTVSNSRETLNRAKAVSSISTLANSSPDKWPLLTEGLAQAMNAHDGTALVRNAASVSASSNSMPPPTTEKQVVERLRVRYAFSANRCLDFPDAGNESSWDAELASYRHDYPVFHSSLPQMDAFCHGWGHTSRTEAVDVDVEATNPVLVVGILHDPATPYPWSKALVSRIRNSHLLSVDMYGHVATGQNSCTMARISDYLVNGTLPSDGEVCAADPEPQAGGGEKG</sequence>
<evidence type="ECO:0000313" key="6">
    <source>
        <dbReference type="EMBL" id="OLO50421.1"/>
    </source>
</evidence>
<dbReference type="InterPro" id="IPR051601">
    <property type="entry name" value="Serine_prot/Carboxylest_S33"/>
</dbReference>
<organism evidence="6 7">
    <name type="scientific">Actinomyces oris</name>
    <dbReference type="NCBI Taxonomy" id="544580"/>
    <lineage>
        <taxon>Bacteria</taxon>
        <taxon>Bacillati</taxon>
        <taxon>Actinomycetota</taxon>
        <taxon>Actinomycetes</taxon>
        <taxon>Actinomycetales</taxon>
        <taxon>Actinomycetaceae</taxon>
        <taxon>Actinomyces</taxon>
    </lineage>
</organism>
<keyword evidence="4" id="KW-0732">Signal</keyword>
<name>A0A1Q8VQQ9_9ACTO</name>
<evidence type="ECO:0000256" key="3">
    <source>
        <dbReference type="SAM" id="MobiDB-lite"/>
    </source>
</evidence>
<dbReference type="RefSeq" id="WP_075417419.1">
    <property type="nucleotide sequence ID" value="NZ_MSKL01000007.1"/>
</dbReference>
<dbReference type="AlphaFoldDB" id="A0A1Q8VQQ9"/>
<dbReference type="PANTHER" id="PTHR43248">
    <property type="entry name" value="2-SUCCINYL-6-HYDROXY-2,4-CYCLOHEXADIENE-1-CARBOXYLATE SYNTHASE"/>
    <property type="match status" value="1"/>
</dbReference>
<accession>A0A1Q8VQQ9</accession>
<dbReference type="PANTHER" id="PTHR43248:SF30">
    <property type="entry name" value="AB HYDROLASE-1 DOMAIN-CONTAINING PROTEIN"/>
    <property type="match status" value="1"/>
</dbReference>
<dbReference type="InterPro" id="IPR013595">
    <property type="entry name" value="Pept_S33_TAP-like_C"/>
</dbReference>
<dbReference type="OrthoDB" id="3252468at2"/>
<dbReference type="GO" id="GO:0016787">
    <property type="term" value="F:hydrolase activity"/>
    <property type="evidence" value="ECO:0007669"/>
    <property type="project" value="UniProtKB-KW"/>
</dbReference>
<dbReference type="EMBL" id="MSKL01000007">
    <property type="protein sequence ID" value="OLO50421.1"/>
    <property type="molecule type" value="Genomic_DNA"/>
</dbReference>
<dbReference type="Gene3D" id="3.40.50.1820">
    <property type="entry name" value="alpha/beta hydrolase"/>
    <property type="match status" value="1"/>
</dbReference>
<feature type="region of interest" description="Disordered" evidence="3">
    <location>
        <begin position="39"/>
        <end position="90"/>
    </location>
</feature>
<comment type="similarity">
    <text evidence="1">Belongs to the peptidase S33 family.</text>
</comment>
<evidence type="ECO:0000313" key="7">
    <source>
        <dbReference type="Proteomes" id="UP000186394"/>
    </source>
</evidence>
<protein>
    <submittedName>
        <fullName evidence="6">Proteinase</fullName>
    </submittedName>
</protein>
<comment type="caution">
    <text evidence="6">The sequence shown here is derived from an EMBL/GenBank/DDBJ whole genome shotgun (WGS) entry which is preliminary data.</text>
</comment>
<evidence type="ECO:0000256" key="2">
    <source>
        <dbReference type="ARBA" id="ARBA00022801"/>
    </source>
</evidence>
<dbReference type="InterPro" id="IPR029058">
    <property type="entry name" value="AB_hydrolase_fold"/>
</dbReference>
<dbReference type="Proteomes" id="UP000186394">
    <property type="component" value="Unassembled WGS sequence"/>
</dbReference>
<reference evidence="6 7" key="1">
    <citation type="submission" date="2016-12" db="EMBL/GenBank/DDBJ databases">
        <title>Genomic comparison of strains in the 'Actinomyces naeslundii' group.</title>
        <authorList>
            <person name="Mughal S.R."/>
            <person name="Do T."/>
            <person name="Gilbert S.C."/>
            <person name="Witherden E.A."/>
            <person name="Didelot X."/>
            <person name="Beighton D."/>
        </authorList>
    </citation>
    <scope>NUCLEOTIDE SEQUENCE [LARGE SCALE GENOMIC DNA]</scope>
    <source>
        <strain evidence="6 7">P6N</strain>
    </source>
</reference>